<name>A0A518D3L0_9BACT</name>
<accession>A0A518D3L0</accession>
<reference evidence="3 4" key="1">
    <citation type="submission" date="2019-02" db="EMBL/GenBank/DDBJ databases">
        <title>Deep-cultivation of Planctomycetes and their phenomic and genomic characterization uncovers novel biology.</title>
        <authorList>
            <person name="Wiegand S."/>
            <person name="Jogler M."/>
            <person name="Boedeker C."/>
            <person name="Pinto D."/>
            <person name="Vollmers J."/>
            <person name="Rivas-Marin E."/>
            <person name="Kohn T."/>
            <person name="Peeters S.H."/>
            <person name="Heuer A."/>
            <person name="Rast P."/>
            <person name="Oberbeckmann S."/>
            <person name="Bunk B."/>
            <person name="Jeske O."/>
            <person name="Meyerdierks A."/>
            <person name="Storesund J.E."/>
            <person name="Kallscheuer N."/>
            <person name="Luecker S."/>
            <person name="Lage O.M."/>
            <person name="Pohl T."/>
            <person name="Merkel B.J."/>
            <person name="Hornburger P."/>
            <person name="Mueller R.-W."/>
            <person name="Bruemmer F."/>
            <person name="Labrenz M."/>
            <person name="Spormann A.M."/>
            <person name="Op den Camp H."/>
            <person name="Overmann J."/>
            <person name="Amann R."/>
            <person name="Jetten M.S.M."/>
            <person name="Mascher T."/>
            <person name="Medema M.H."/>
            <person name="Devos D.P."/>
            <person name="Kaster A.-K."/>
            <person name="Ovreas L."/>
            <person name="Rohde M."/>
            <person name="Galperin M.Y."/>
            <person name="Jogler C."/>
        </authorList>
    </citation>
    <scope>NUCLEOTIDE SEQUENCE [LARGE SCALE GENOMIC DNA]</scope>
    <source>
        <strain evidence="3 4">Pla163</strain>
    </source>
</reference>
<evidence type="ECO:0000256" key="2">
    <source>
        <dbReference type="SAM" id="Phobius"/>
    </source>
</evidence>
<keyword evidence="2" id="KW-1133">Transmembrane helix</keyword>
<dbReference type="RefSeq" id="WP_145190626.1">
    <property type="nucleotide sequence ID" value="NZ_CP036290.1"/>
</dbReference>
<organism evidence="3 4">
    <name type="scientific">Rohdeia mirabilis</name>
    <dbReference type="NCBI Taxonomy" id="2528008"/>
    <lineage>
        <taxon>Bacteria</taxon>
        <taxon>Pseudomonadati</taxon>
        <taxon>Planctomycetota</taxon>
        <taxon>Planctomycetia</taxon>
        <taxon>Planctomycetia incertae sedis</taxon>
        <taxon>Rohdeia</taxon>
    </lineage>
</organism>
<dbReference type="EMBL" id="CP036290">
    <property type="protein sequence ID" value="QDU86067.1"/>
    <property type="molecule type" value="Genomic_DNA"/>
</dbReference>
<keyword evidence="4" id="KW-1185">Reference proteome</keyword>
<feature type="region of interest" description="Disordered" evidence="1">
    <location>
        <begin position="1"/>
        <end position="21"/>
    </location>
</feature>
<evidence type="ECO:0000256" key="1">
    <source>
        <dbReference type="SAM" id="MobiDB-lite"/>
    </source>
</evidence>
<feature type="transmembrane region" description="Helical" evidence="2">
    <location>
        <begin position="172"/>
        <end position="196"/>
    </location>
</feature>
<feature type="transmembrane region" description="Helical" evidence="2">
    <location>
        <begin position="94"/>
        <end position="112"/>
    </location>
</feature>
<dbReference type="OrthoDB" id="1822491at2"/>
<keyword evidence="2" id="KW-0812">Transmembrane</keyword>
<keyword evidence="2" id="KW-0472">Membrane</keyword>
<feature type="transmembrane region" description="Helical" evidence="2">
    <location>
        <begin position="54"/>
        <end position="73"/>
    </location>
</feature>
<gene>
    <name evidence="3" type="ORF">Pla163_32160</name>
</gene>
<proteinExistence type="predicted"/>
<sequence>MTDPTSAAPDPFEDPSAATGRPTVTAVHLAAPRPEEAPVFGPYCPLTGRLLRPWWSTVLYVGFHVLSLVAIFVGTNHLHTLIHGPGVEGRSTTIFLWAGVATLVYVVGWFHARLGFVTRLVLTLGALWAIGWDWGTDRPVSFADAQLEWTLSLDQERARWDTFLEEAGAPPALVLFALLYAAAGAVVTFQTVRAVVRSWNLPERMWFARFHPVWRRRYAPDESPHPLAGVLWVRDDELLTDKLIFLISRRPDAAFRFAPPLSVSRAAAIPLGALRTPVTLWRERGRFWSRAGELPERAAVLRLLFAPGGADPVSHGADGADEPPPLVVTEDPDDLPVRDLFAEDEGSLAKRYEPGFQPGELFGLLLDSRPMRREEDGAPADVPRFTALLREGDRLRVERPHPDLLGEPHLEDGRALLPWRGPDGEARTLEVDARTDSIHFVEQESAGGYHLLFLPFERVEGSGA</sequence>
<evidence type="ECO:0000313" key="3">
    <source>
        <dbReference type="EMBL" id="QDU86067.1"/>
    </source>
</evidence>
<dbReference type="Proteomes" id="UP000319342">
    <property type="component" value="Chromosome"/>
</dbReference>
<dbReference type="AlphaFoldDB" id="A0A518D3L0"/>
<evidence type="ECO:0000313" key="4">
    <source>
        <dbReference type="Proteomes" id="UP000319342"/>
    </source>
</evidence>
<protein>
    <submittedName>
        <fullName evidence="3">Uncharacterized protein</fullName>
    </submittedName>
</protein>